<dbReference type="OrthoDB" id="3158924at2759"/>
<dbReference type="AlphaFoldDB" id="A0A9Q3IA54"/>
<sequence length="109" mass="12792">MEYKDHEGYDNDWVTLLPAVKLAYNEIQHSITGKSPFLIDKGCSLFLPVDHLEKDLLAIYPILKDLHESWKKVCDTEQIFIAEAKEYEKQRYKKNDKETDFRDGDQALV</sequence>
<evidence type="ECO:0000313" key="2">
    <source>
        <dbReference type="Proteomes" id="UP000765509"/>
    </source>
</evidence>
<protein>
    <submittedName>
        <fullName evidence="1">Uncharacterized protein</fullName>
    </submittedName>
</protein>
<gene>
    <name evidence="1" type="ORF">O181_072452</name>
</gene>
<comment type="caution">
    <text evidence="1">The sequence shown here is derived from an EMBL/GenBank/DDBJ whole genome shotgun (WGS) entry which is preliminary data.</text>
</comment>
<keyword evidence="2" id="KW-1185">Reference proteome</keyword>
<evidence type="ECO:0000313" key="1">
    <source>
        <dbReference type="EMBL" id="MBW0532737.1"/>
    </source>
</evidence>
<organism evidence="1 2">
    <name type="scientific">Austropuccinia psidii MF-1</name>
    <dbReference type="NCBI Taxonomy" id="1389203"/>
    <lineage>
        <taxon>Eukaryota</taxon>
        <taxon>Fungi</taxon>
        <taxon>Dikarya</taxon>
        <taxon>Basidiomycota</taxon>
        <taxon>Pucciniomycotina</taxon>
        <taxon>Pucciniomycetes</taxon>
        <taxon>Pucciniales</taxon>
        <taxon>Sphaerophragmiaceae</taxon>
        <taxon>Austropuccinia</taxon>
    </lineage>
</organism>
<dbReference type="EMBL" id="AVOT02037987">
    <property type="protein sequence ID" value="MBW0532737.1"/>
    <property type="molecule type" value="Genomic_DNA"/>
</dbReference>
<dbReference type="Proteomes" id="UP000765509">
    <property type="component" value="Unassembled WGS sequence"/>
</dbReference>
<accession>A0A9Q3IA54</accession>
<name>A0A9Q3IA54_9BASI</name>
<reference evidence="1" key="1">
    <citation type="submission" date="2021-03" db="EMBL/GenBank/DDBJ databases">
        <title>Draft genome sequence of rust myrtle Austropuccinia psidii MF-1, a brazilian biotype.</title>
        <authorList>
            <person name="Quecine M.C."/>
            <person name="Pachon D.M.R."/>
            <person name="Bonatelli M.L."/>
            <person name="Correr F.H."/>
            <person name="Franceschini L.M."/>
            <person name="Leite T.F."/>
            <person name="Margarido G.R.A."/>
            <person name="Almeida C.A."/>
            <person name="Ferrarezi J.A."/>
            <person name="Labate C.A."/>
        </authorList>
    </citation>
    <scope>NUCLEOTIDE SEQUENCE</scope>
    <source>
        <strain evidence="1">MF-1</strain>
    </source>
</reference>
<proteinExistence type="predicted"/>